<sequence length="171" mass="19934">MTPQEVLQCVCELRPNNTFYFDGDCTIDNIVWDSDGVTLPTTSEIEEHWRGVSRIKSMKELRQERNRRLAEVDWIFSEDYAIDDASYQQWLTYRKALRDLPAVTEDPANPVWPEKPAMPSGTTETKDYTRELQNENNRLKNKVAILENRQTHFNTLLVNLTGRIETLERGA</sequence>
<dbReference type="InterPro" id="IPR031893">
    <property type="entry name" value="Phage_tail_APC"/>
</dbReference>
<dbReference type="EMBL" id="PP911589">
    <property type="protein sequence ID" value="XCA47302.1"/>
    <property type="molecule type" value="Genomic_DNA"/>
</dbReference>
<dbReference type="Gene3D" id="6.10.140.1310">
    <property type="match status" value="1"/>
</dbReference>
<evidence type="ECO:0000259" key="1">
    <source>
        <dbReference type="Pfam" id="PF16778"/>
    </source>
</evidence>
<organism evidence="2">
    <name type="scientific">Micromonas commoda virus</name>
    <dbReference type="NCBI Taxonomy" id="3057169"/>
    <lineage>
        <taxon>Viruses</taxon>
        <taxon>Varidnaviria</taxon>
        <taxon>Bamfordvirae</taxon>
        <taxon>Nucleocytoviricota</taxon>
        <taxon>Megaviricetes</taxon>
        <taxon>Algavirales</taxon>
        <taxon>Phycodnaviridae</taxon>
    </lineage>
</organism>
<name>A0AAU7YQP4_9PHYC</name>
<proteinExistence type="predicted"/>
<evidence type="ECO:0000313" key="2">
    <source>
        <dbReference type="EMBL" id="XCA47302.1"/>
    </source>
</evidence>
<protein>
    <recommendedName>
        <fullName evidence="1">Phage tail assembly chaperone-like domain-containing protein</fullName>
    </recommendedName>
</protein>
<accession>A0AAU7YQP4</accession>
<dbReference type="Pfam" id="PF16778">
    <property type="entry name" value="Phage_tail_APC"/>
    <property type="match status" value="1"/>
</dbReference>
<reference evidence="2" key="1">
    <citation type="submission" date="2024-06" db="EMBL/GenBank/DDBJ databases">
        <title>Evidence of context-dependent and transient costs of resisting viral infection in isolates of the marine microalga Micromonas sp. (class Mamiellophyceae).</title>
        <authorList>
            <person name="Bedi de Silva A."/>
            <person name="Schvarcz C.R."/>
            <person name="Steward G.R."/>
            <person name="Edwards K.F."/>
        </authorList>
    </citation>
    <scope>NUCLEOTIDE SEQUENCE</scope>
    <source>
        <strain evidence="2">McV-KB2</strain>
    </source>
</reference>
<feature type="domain" description="Phage tail assembly chaperone-like" evidence="1">
    <location>
        <begin position="59"/>
        <end position="117"/>
    </location>
</feature>